<evidence type="ECO:0000313" key="1">
    <source>
        <dbReference type="EMBL" id="MEQ2245217.1"/>
    </source>
</evidence>
<protein>
    <submittedName>
        <fullName evidence="1">Uncharacterized protein</fullName>
    </submittedName>
</protein>
<gene>
    <name evidence="1" type="ORF">ILYODFUR_025307</name>
</gene>
<accession>A0ABV0UKV3</accession>
<name>A0ABV0UKV3_9TELE</name>
<comment type="caution">
    <text evidence="1">The sequence shown here is derived from an EMBL/GenBank/DDBJ whole genome shotgun (WGS) entry which is preliminary data.</text>
</comment>
<dbReference type="Proteomes" id="UP001482620">
    <property type="component" value="Unassembled WGS sequence"/>
</dbReference>
<evidence type="ECO:0000313" key="2">
    <source>
        <dbReference type="Proteomes" id="UP001482620"/>
    </source>
</evidence>
<proteinExistence type="predicted"/>
<sequence>MEGRLKGGWLYLSGERPVIIIKLGYRAQVSAQENSKHIFQITHGWRISMHTCLYLSLSNLVEWQNISRTQCGQSSGISNNFVKDCNFFIITLKHCGDGCLNC</sequence>
<dbReference type="EMBL" id="JAHRIQ010072590">
    <property type="protein sequence ID" value="MEQ2245217.1"/>
    <property type="molecule type" value="Genomic_DNA"/>
</dbReference>
<keyword evidence="2" id="KW-1185">Reference proteome</keyword>
<reference evidence="1 2" key="1">
    <citation type="submission" date="2021-06" db="EMBL/GenBank/DDBJ databases">
        <authorList>
            <person name="Palmer J.M."/>
        </authorList>
    </citation>
    <scope>NUCLEOTIDE SEQUENCE [LARGE SCALE GENOMIC DNA]</scope>
    <source>
        <strain evidence="2">if_2019</strain>
        <tissue evidence="1">Muscle</tissue>
    </source>
</reference>
<organism evidence="1 2">
    <name type="scientific">Ilyodon furcidens</name>
    <name type="common">goldbreast splitfin</name>
    <dbReference type="NCBI Taxonomy" id="33524"/>
    <lineage>
        <taxon>Eukaryota</taxon>
        <taxon>Metazoa</taxon>
        <taxon>Chordata</taxon>
        <taxon>Craniata</taxon>
        <taxon>Vertebrata</taxon>
        <taxon>Euteleostomi</taxon>
        <taxon>Actinopterygii</taxon>
        <taxon>Neopterygii</taxon>
        <taxon>Teleostei</taxon>
        <taxon>Neoteleostei</taxon>
        <taxon>Acanthomorphata</taxon>
        <taxon>Ovalentaria</taxon>
        <taxon>Atherinomorphae</taxon>
        <taxon>Cyprinodontiformes</taxon>
        <taxon>Goodeidae</taxon>
        <taxon>Ilyodon</taxon>
    </lineage>
</organism>